<dbReference type="SUPFAM" id="SSF56349">
    <property type="entry name" value="DNA breaking-rejoining enzymes"/>
    <property type="match status" value="1"/>
</dbReference>
<dbReference type="Proteomes" id="UP000650628">
    <property type="component" value="Unassembled WGS sequence"/>
</dbReference>
<dbReference type="GO" id="GO:0006310">
    <property type="term" value="P:DNA recombination"/>
    <property type="evidence" value="ECO:0007669"/>
    <property type="project" value="UniProtKB-KW"/>
</dbReference>
<evidence type="ECO:0000313" key="4">
    <source>
        <dbReference type="EMBL" id="GII34183.1"/>
    </source>
</evidence>
<gene>
    <name evidence="4" type="ORF">Pmi06nite_76250</name>
</gene>
<protein>
    <submittedName>
        <fullName evidence="4">Integrase</fullName>
    </submittedName>
</protein>
<dbReference type="EMBL" id="BOOO01000047">
    <property type="protein sequence ID" value="GII34183.1"/>
    <property type="molecule type" value="Genomic_DNA"/>
</dbReference>
<evidence type="ECO:0000256" key="2">
    <source>
        <dbReference type="SAM" id="MobiDB-lite"/>
    </source>
</evidence>
<keyword evidence="5" id="KW-1185">Reference proteome</keyword>
<dbReference type="RefSeq" id="WP_203957991.1">
    <property type="nucleotide sequence ID" value="NZ_BOOO01000047.1"/>
</dbReference>
<reference evidence="4 5" key="1">
    <citation type="submission" date="2021-01" db="EMBL/GenBank/DDBJ databases">
        <title>Whole genome shotgun sequence of Planotetraspora mira NBRC 15435.</title>
        <authorList>
            <person name="Komaki H."/>
            <person name="Tamura T."/>
        </authorList>
    </citation>
    <scope>NUCLEOTIDE SEQUENCE [LARGE SCALE GENOMIC DNA]</scope>
    <source>
        <strain evidence="4 5">NBRC 15435</strain>
    </source>
</reference>
<accession>A0A8J3TX33</accession>
<evidence type="ECO:0000313" key="5">
    <source>
        <dbReference type="Proteomes" id="UP000650628"/>
    </source>
</evidence>
<evidence type="ECO:0000256" key="1">
    <source>
        <dbReference type="ARBA" id="ARBA00023172"/>
    </source>
</evidence>
<organism evidence="4 5">
    <name type="scientific">Planotetraspora mira</name>
    <dbReference type="NCBI Taxonomy" id="58121"/>
    <lineage>
        <taxon>Bacteria</taxon>
        <taxon>Bacillati</taxon>
        <taxon>Actinomycetota</taxon>
        <taxon>Actinomycetes</taxon>
        <taxon>Streptosporangiales</taxon>
        <taxon>Streptosporangiaceae</taxon>
        <taxon>Planotetraspora</taxon>
    </lineage>
</organism>
<sequence length="457" mass="50819">MTTTYDVRFWDTRRNASSKKSSYEARWKVGGKAKSKTFRTKALADNFVSDLRQAAKLGEAFDVVTGLPLSMLAADNSKPSGPTFLEFAQSYLMSRWRSSAAKTRETDAYAMLSLVPALVADLPSRPSDSEIRDVLRSHALLPEGRRADLTNRQAVTLRWLEKASLPMSELREARLLRIALDAIAETFAGKEAGANTVRRKRAVFHHLLEQAVEQKLFVSNPLDEIKWTPPKAVTSVDPRTVVNPAQARKLLDAVSMVGRKRGPRLRALFACMYYAALRPEEASDLRLKNCTLPHAGWGLIILEKARPQSTKRWTNTGETHEPRSLKHRAAKETREIPIPPALVEVLRIHVEEYGTAEDGRLFRTSTGGTYSSSAHSYVWQEARRLALTPAQAASPLAARPYDLRHAAVSLWLNAGVSPAEVAKRAGHSVDVLLRVYAKCMDGQQDSINSKINEALDD</sequence>
<dbReference type="GO" id="GO:0015074">
    <property type="term" value="P:DNA integration"/>
    <property type="evidence" value="ECO:0007669"/>
    <property type="project" value="InterPro"/>
</dbReference>
<dbReference type="PROSITE" id="PS51898">
    <property type="entry name" value="TYR_RECOMBINASE"/>
    <property type="match status" value="1"/>
</dbReference>
<dbReference type="InterPro" id="IPR050090">
    <property type="entry name" value="Tyrosine_recombinase_XerCD"/>
</dbReference>
<keyword evidence="1" id="KW-0233">DNA recombination</keyword>
<name>A0A8J3TX33_9ACTN</name>
<dbReference type="InterPro" id="IPR013762">
    <property type="entry name" value="Integrase-like_cat_sf"/>
</dbReference>
<dbReference type="PANTHER" id="PTHR30349:SF64">
    <property type="entry name" value="PROPHAGE INTEGRASE INTD-RELATED"/>
    <property type="match status" value="1"/>
</dbReference>
<dbReference type="Pfam" id="PF00589">
    <property type="entry name" value="Phage_integrase"/>
    <property type="match status" value="1"/>
</dbReference>
<feature type="compositionally biased region" description="Basic and acidic residues" evidence="2">
    <location>
        <begin position="318"/>
        <end position="330"/>
    </location>
</feature>
<feature type="domain" description="Tyr recombinase" evidence="3">
    <location>
        <begin position="236"/>
        <end position="449"/>
    </location>
</feature>
<proteinExistence type="predicted"/>
<dbReference type="GO" id="GO:0003677">
    <property type="term" value="F:DNA binding"/>
    <property type="evidence" value="ECO:0007669"/>
    <property type="project" value="InterPro"/>
</dbReference>
<comment type="caution">
    <text evidence="4">The sequence shown here is derived from an EMBL/GenBank/DDBJ whole genome shotgun (WGS) entry which is preliminary data.</text>
</comment>
<feature type="region of interest" description="Disordered" evidence="2">
    <location>
        <begin position="310"/>
        <end position="330"/>
    </location>
</feature>
<dbReference type="PANTHER" id="PTHR30349">
    <property type="entry name" value="PHAGE INTEGRASE-RELATED"/>
    <property type="match status" value="1"/>
</dbReference>
<dbReference type="AlphaFoldDB" id="A0A8J3TX33"/>
<dbReference type="Gene3D" id="1.10.443.10">
    <property type="entry name" value="Intergrase catalytic core"/>
    <property type="match status" value="1"/>
</dbReference>
<evidence type="ECO:0000259" key="3">
    <source>
        <dbReference type="PROSITE" id="PS51898"/>
    </source>
</evidence>
<dbReference type="InterPro" id="IPR002104">
    <property type="entry name" value="Integrase_catalytic"/>
</dbReference>
<dbReference type="InterPro" id="IPR011010">
    <property type="entry name" value="DNA_brk_join_enz"/>
</dbReference>